<dbReference type="Proteomes" id="UP000694562">
    <property type="component" value="Unplaced"/>
</dbReference>
<dbReference type="AlphaFoldDB" id="A0A8C4VBD5"/>
<keyword evidence="3" id="KW-1185">Reference proteome</keyword>
<feature type="region of interest" description="Disordered" evidence="1">
    <location>
        <begin position="78"/>
        <end position="113"/>
    </location>
</feature>
<name>A0A8C4VBD5_FALTI</name>
<reference evidence="2" key="2">
    <citation type="submission" date="2025-09" db="UniProtKB">
        <authorList>
            <consortium name="Ensembl"/>
        </authorList>
    </citation>
    <scope>IDENTIFICATION</scope>
</reference>
<dbReference type="OrthoDB" id="5373615at2759"/>
<dbReference type="InterPro" id="IPR039228">
    <property type="entry name" value="SZRD1"/>
</dbReference>
<evidence type="ECO:0000313" key="3">
    <source>
        <dbReference type="Proteomes" id="UP000694562"/>
    </source>
</evidence>
<evidence type="ECO:0000256" key="1">
    <source>
        <dbReference type="SAM" id="MobiDB-lite"/>
    </source>
</evidence>
<protein>
    <submittedName>
        <fullName evidence="2">Uncharacterized protein</fullName>
    </submittedName>
</protein>
<dbReference type="PANTHER" id="PTHR31796:SF2">
    <property type="entry name" value="SUZ DOMAIN-CONTAINING PROTEIN 1"/>
    <property type="match status" value="1"/>
</dbReference>
<dbReference type="Ensembl" id="ENSFTIT00000025916.1">
    <property type="protein sequence ID" value="ENSFTIP00000024873.1"/>
    <property type="gene ID" value="ENSFTIG00000015855.1"/>
</dbReference>
<organism evidence="2 3">
    <name type="scientific">Falco tinnunculus</name>
    <name type="common">Common kestrel</name>
    <dbReference type="NCBI Taxonomy" id="100819"/>
    <lineage>
        <taxon>Eukaryota</taxon>
        <taxon>Metazoa</taxon>
        <taxon>Chordata</taxon>
        <taxon>Craniata</taxon>
        <taxon>Vertebrata</taxon>
        <taxon>Euteleostomi</taxon>
        <taxon>Archelosauria</taxon>
        <taxon>Archosauria</taxon>
        <taxon>Dinosauria</taxon>
        <taxon>Saurischia</taxon>
        <taxon>Theropoda</taxon>
        <taxon>Coelurosauria</taxon>
        <taxon>Aves</taxon>
        <taxon>Neognathae</taxon>
        <taxon>Neoaves</taxon>
        <taxon>Telluraves</taxon>
        <taxon>Australaves</taxon>
        <taxon>Falconiformes</taxon>
        <taxon>Falconidae</taxon>
        <taxon>Falco</taxon>
    </lineage>
</organism>
<sequence length="113" mass="13135">EEDEPFRDEVAESWEEAIMQKESRESKSPPKWLIVIQDDSLPSGPLQISILYNRPAFLVKSLVRREVEYMEARKLVLDSTSPEEEQEKPILGRPARISQLEDTRQPSNVIRQT</sequence>
<proteinExistence type="predicted"/>
<evidence type="ECO:0000313" key="2">
    <source>
        <dbReference type="Ensembl" id="ENSFTIP00000024873.1"/>
    </source>
</evidence>
<accession>A0A8C4VBD5</accession>
<dbReference type="PANTHER" id="PTHR31796">
    <property type="entry name" value="SUZ DOMAIN-CONTAINING PROTEIN 1"/>
    <property type="match status" value="1"/>
</dbReference>
<reference evidence="2" key="1">
    <citation type="submission" date="2025-08" db="UniProtKB">
        <authorList>
            <consortium name="Ensembl"/>
        </authorList>
    </citation>
    <scope>IDENTIFICATION</scope>
</reference>